<dbReference type="PROSITE" id="PS50893">
    <property type="entry name" value="ABC_TRANSPORTER_2"/>
    <property type="match status" value="1"/>
</dbReference>
<name>A0A848HHK9_9BURK</name>
<dbReference type="GO" id="GO:0016887">
    <property type="term" value="F:ATP hydrolysis activity"/>
    <property type="evidence" value="ECO:0007669"/>
    <property type="project" value="InterPro"/>
</dbReference>
<dbReference type="AlphaFoldDB" id="A0A848HHK9"/>
<dbReference type="GO" id="GO:0005886">
    <property type="term" value="C:plasma membrane"/>
    <property type="evidence" value="ECO:0007669"/>
    <property type="project" value="TreeGrafter"/>
</dbReference>
<dbReference type="InterPro" id="IPR027417">
    <property type="entry name" value="P-loop_NTPase"/>
</dbReference>
<dbReference type="Pfam" id="PF00005">
    <property type="entry name" value="ABC_tran"/>
    <property type="match status" value="1"/>
</dbReference>
<dbReference type="Gene3D" id="3.40.50.300">
    <property type="entry name" value="P-loop containing nucleotide triphosphate hydrolases"/>
    <property type="match status" value="1"/>
</dbReference>
<dbReference type="Proteomes" id="UP000583752">
    <property type="component" value="Unassembled WGS sequence"/>
</dbReference>
<keyword evidence="1" id="KW-0813">Transport</keyword>
<accession>A0A848HHK9</accession>
<evidence type="ECO:0000259" key="6">
    <source>
        <dbReference type="PROSITE" id="PS50893"/>
    </source>
</evidence>
<protein>
    <submittedName>
        <fullName evidence="7">ABC transporter ATP-binding protein</fullName>
    </submittedName>
</protein>
<evidence type="ECO:0000256" key="5">
    <source>
        <dbReference type="SAM" id="MobiDB-lite"/>
    </source>
</evidence>
<sequence length="256" mass="28116">MDVIQNLKSGPPAEAPDPVELKGVHKRHGHGLSGLHALHDIDLTLAQGEMVAICGPSGSGKTSLLNIIGMLDTASEGSVIVARLLVSRMSDQARADLRNEMIGFVFQSYSLIPVMTAHENVLLPLMLRGHLDAAALEQAEQRAAELLSRLGLATQMRHYPVRLDASQSQRVAIARALVAHPRLVVADEPTSRLDNGCVRLVMDLFARYQYEHGTAFVLSTRDQRQFSRVNRTLQLSEGRLSAAPSKTRRRPLRVQL</sequence>
<dbReference type="PANTHER" id="PTHR24220">
    <property type="entry name" value="IMPORT ATP-BINDING PROTEIN"/>
    <property type="match status" value="1"/>
</dbReference>
<dbReference type="CDD" id="cd03255">
    <property type="entry name" value="ABC_MJ0796_LolCDE_FtsE"/>
    <property type="match status" value="1"/>
</dbReference>
<reference evidence="7 8" key="1">
    <citation type="submission" date="2020-04" db="EMBL/GenBank/DDBJ databases">
        <title>Massilia sp. RP-1-19 isolated from soil.</title>
        <authorList>
            <person name="Dahal R.H."/>
        </authorList>
    </citation>
    <scope>NUCLEOTIDE SEQUENCE [LARGE SCALE GENOMIC DNA]</scope>
    <source>
        <strain evidence="7 8">RP-1-19</strain>
    </source>
</reference>
<keyword evidence="2" id="KW-0472">Membrane</keyword>
<organism evidence="7 8">
    <name type="scientific">Massilia polaris</name>
    <dbReference type="NCBI Taxonomy" id="2728846"/>
    <lineage>
        <taxon>Bacteria</taxon>
        <taxon>Pseudomonadati</taxon>
        <taxon>Pseudomonadota</taxon>
        <taxon>Betaproteobacteria</taxon>
        <taxon>Burkholderiales</taxon>
        <taxon>Oxalobacteraceae</taxon>
        <taxon>Telluria group</taxon>
        <taxon>Massilia</taxon>
    </lineage>
</organism>
<evidence type="ECO:0000256" key="2">
    <source>
        <dbReference type="ARBA" id="ARBA00022475"/>
    </source>
</evidence>
<dbReference type="GO" id="GO:0005524">
    <property type="term" value="F:ATP binding"/>
    <property type="evidence" value="ECO:0007669"/>
    <property type="project" value="UniProtKB-KW"/>
</dbReference>
<proteinExistence type="predicted"/>
<evidence type="ECO:0000256" key="4">
    <source>
        <dbReference type="ARBA" id="ARBA00022840"/>
    </source>
</evidence>
<keyword evidence="2" id="KW-1003">Cell membrane</keyword>
<keyword evidence="3" id="KW-0547">Nucleotide-binding</keyword>
<comment type="caution">
    <text evidence="7">The sequence shown here is derived from an EMBL/GenBank/DDBJ whole genome shotgun (WGS) entry which is preliminary data.</text>
</comment>
<dbReference type="InterPro" id="IPR015854">
    <property type="entry name" value="ABC_transpr_LolD-like"/>
</dbReference>
<dbReference type="SUPFAM" id="SSF52540">
    <property type="entry name" value="P-loop containing nucleoside triphosphate hydrolases"/>
    <property type="match status" value="1"/>
</dbReference>
<gene>
    <name evidence="7" type="ORF">HHL21_05135</name>
</gene>
<dbReference type="PANTHER" id="PTHR24220:SF86">
    <property type="entry name" value="ABC TRANSPORTER ABCH.1"/>
    <property type="match status" value="1"/>
</dbReference>
<dbReference type="GO" id="GO:0022857">
    <property type="term" value="F:transmembrane transporter activity"/>
    <property type="evidence" value="ECO:0007669"/>
    <property type="project" value="TreeGrafter"/>
</dbReference>
<dbReference type="InterPro" id="IPR003439">
    <property type="entry name" value="ABC_transporter-like_ATP-bd"/>
</dbReference>
<evidence type="ECO:0000313" key="7">
    <source>
        <dbReference type="EMBL" id="NML60482.1"/>
    </source>
</evidence>
<dbReference type="InterPro" id="IPR003593">
    <property type="entry name" value="AAA+_ATPase"/>
</dbReference>
<dbReference type="RefSeq" id="WP_169464177.1">
    <property type="nucleotide sequence ID" value="NZ_JABBGG010000002.1"/>
</dbReference>
<dbReference type="SMART" id="SM00382">
    <property type="entry name" value="AAA"/>
    <property type="match status" value="1"/>
</dbReference>
<evidence type="ECO:0000313" key="8">
    <source>
        <dbReference type="Proteomes" id="UP000583752"/>
    </source>
</evidence>
<feature type="region of interest" description="Disordered" evidence="5">
    <location>
        <begin position="1"/>
        <end position="27"/>
    </location>
</feature>
<keyword evidence="4 7" id="KW-0067">ATP-binding</keyword>
<evidence type="ECO:0000256" key="1">
    <source>
        <dbReference type="ARBA" id="ARBA00022448"/>
    </source>
</evidence>
<dbReference type="EMBL" id="JABBGG010000002">
    <property type="protein sequence ID" value="NML60482.1"/>
    <property type="molecule type" value="Genomic_DNA"/>
</dbReference>
<dbReference type="InterPro" id="IPR017911">
    <property type="entry name" value="MacB-like_ATP-bd"/>
</dbReference>
<feature type="domain" description="ABC transporter" evidence="6">
    <location>
        <begin position="19"/>
        <end position="256"/>
    </location>
</feature>
<keyword evidence="8" id="KW-1185">Reference proteome</keyword>
<evidence type="ECO:0000256" key="3">
    <source>
        <dbReference type="ARBA" id="ARBA00022741"/>
    </source>
</evidence>